<keyword evidence="5" id="KW-1185">Reference proteome</keyword>
<evidence type="ECO:0000256" key="1">
    <source>
        <dbReference type="ARBA" id="ARBA00022884"/>
    </source>
</evidence>
<protein>
    <submittedName>
        <fullName evidence="6">GATA zinc finger domain-containing protein 14</fullName>
    </submittedName>
</protein>
<feature type="region of interest" description="Disordered" evidence="3">
    <location>
        <begin position="1"/>
        <end position="47"/>
    </location>
</feature>
<feature type="region of interest" description="Disordered" evidence="3">
    <location>
        <begin position="128"/>
        <end position="364"/>
    </location>
</feature>
<organism evidence="5 6">
    <name type="scientific">Drosophila hydei</name>
    <name type="common">Fruit fly</name>
    <dbReference type="NCBI Taxonomy" id="7224"/>
    <lineage>
        <taxon>Eukaryota</taxon>
        <taxon>Metazoa</taxon>
        <taxon>Ecdysozoa</taxon>
        <taxon>Arthropoda</taxon>
        <taxon>Hexapoda</taxon>
        <taxon>Insecta</taxon>
        <taxon>Pterygota</taxon>
        <taxon>Neoptera</taxon>
        <taxon>Endopterygota</taxon>
        <taxon>Diptera</taxon>
        <taxon>Brachycera</taxon>
        <taxon>Muscomorpha</taxon>
        <taxon>Ephydroidea</taxon>
        <taxon>Drosophilidae</taxon>
        <taxon>Drosophila</taxon>
    </lineage>
</organism>
<reference evidence="6" key="1">
    <citation type="submission" date="2025-08" db="UniProtKB">
        <authorList>
            <consortium name="RefSeq"/>
        </authorList>
    </citation>
    <scope>IDENTIFICATION</scope>
    <source>
        <strain evidence="6">15085-1641.00</strain>
        <tissue evidence="6">Whole body</tissue>
    </source>
</reference>
<dbReference type="Pfam" id="PF00076">
    <property type="entry name" value="RRM_1"/>
    <property type="match status" value="1"/>
</dbReference>
<dbReference type="FunFam" id="3.30.70.330:FF:000414">
    <property type="entry name" value="Eukaryotic translation initiation factor 4H"/>
    <property type="match status" value="1"/>
</dbReference>
<feature type="compositionally biased region" description="Polar residues" evidence="3">
    <location>
        <begin position="310"/>
        <end position="329"/>
    </location>
</feature>
<dbReference type="GO" id="GO:0003723">
    <property type="term" value="F:RNA binding"/>
    <property type="evidence" value="ECO:0007669"/>
    <property type="project" value="UniProtKB-UniRule"/>
</dbReference>
<evidence type="ECO:0000259" key="4">
    <source>
        <dbReference type="PROSITE" id="PS50102"/>
    </source>
</evidence>
<feature type="compositionally biased region" description="Gly residues" evidence="3">
    <location>
        <begin position="132"/>
        <end position="142"/>
    </location>
</feature>
<dbReference type="KEGG" id="dhe:111601979"/>
<name>A0A6J1M3X1_DROHY</name>
<feature type="domain" description="RRM" evidence="4">
    <location>
        <begin position="49"/>
        <end position="128"/>
    </location>
</feature>
<dbReference type="InterPro" id="IPR000504">
    <property type="entry name" value="RRM_dom"/>
</dbReference>
<proteinExistence type="predicted"/>
<dbReference type="SMART" id="SM00360">
    <property type="entry name" value="RRM"/>
    <property type="match status" value="1"/>
</dbReference>
<accession>A0A6J1M3X1</accession>
<evidence type="ECO:0000256" key="2">
    <source>
        <dbReference type="PROSITE-ProRule" id="PRU00176"/>
    </source>
</evidence>
<evidence type="ECO:0000313" key="5">
    <source>
        <dbReference type="Proteomes" id="UP000504633"/>
    </source>
</evidence>
<feature type="compositionally biased region" description="Polar residues" evidence="3">
    <location>
        <begin position="235"/>
        <end position="248"/>
    </location>
</feature>
<dbReference type="Gene3D" id="3.30.70.330">
    <property type="match status" value="1"/>
</dbReference>
<dbReference type="InterPro" id="IPR035979">
    <property type="entry name" value="RBD_domain_sf"/>
</dbReference>
<dbReference type="PROSITE" id="PS50102">
    <property type="entry name" value="RRM"/>
    <property type="match status" value="1"/>
</dbReference>
<dbReference type="PANTHER" id="PTHR23236">
    <property type="entry name" value="EUKARYOTIC TRANSLATION INITIATION FACTOR 4B/4H"/>
    <property type="match status" value="1"/>
</dbReference>
<dbReference type="PANTHER" id="PTHR23236:SF11">
    <property type="entry name" value="EUKARYOTIC TRANSLATION INITIATION FACTOR 4H"/>
    <property type="match status" value="1"/>
</dbReference>
<dbReference type="SUPFAM" id="SSF54928">
    <property type="entry name" value="RNA-binding domain, RBD"/>
    <property type="match status" value="1"/>
</dbReference>
<dbReference type="GeneID" id="111601979"/>
<dbReference type="InterPro" id="IPR012677">
    <property type="entry name" value="Nucleotide-bd_a/b_plait_sf"/>
</dbReference>
<feature type="compositionally biased region" description="Polar residues" evidence="3">
    <location>
        <begin position="173"/>
        <end position="201"/>
    </location>
</feature>
<sequence>MADRPNNDRGNNSNHDRDYRGNSQEYRNFHNRNRDFRDRNREVPTDPPYIAFVGNLPKGLVQGDVMKIFDDFEVKSVRLIKDRETDEFKGYGYVEFTTLDQLKRALSRNGRIKLDNLSAPLRIDIADHRRQGGNGGTNGGGAASSSGGNHNQRRNFQRDNSVGSQSYQGQYSRKQNSPGRPVGNRSSNSNFHMSRQESSPRQGGYRGGRGGGERRGGGRGGSGGGGGGRGHHNNDGYQTNDGSNSSDFGSLGGGSHDTSSLGSPRQCVEPHISSTSFQSSRSFPHYTNNNNNYNNRYNDRGNNNYRRGGTQRQRSISNDNGHYSNFGQNRTRDRRGHYNPNERYNQPSSGTVSPPFSNLDDDDRPKIVLQPRTVTEPINALAETKQAASIFGNAKPRMSQPSPPSTPNGEPEQLDDSQPGGSNKNVEP</sequence>
<feature type="compositionally biased region" description="Low complexity" evidence="3">
    <location>
        <begin position="163"/>
        <end position="172"/>
    </location>
</feature>
<feature type="compositionally biased region" description="Polar residues" evidence="3">
    <location>
        <begin position="419"/>
        <end position="428"/>
    </location>
</feature>
<feature type="region of interest" description="Disordered" evidence="3">
    <location>
        <begin position="386"/>
        <end position="428"/>
    </location>
</feature>
<dbReference type="OrthoDB" id="48651at2759"/>
<feature type="compositionally biased region" description="Polar residues" evidence="3">
    <location>
        <begin position="342"/>
        <end position="356"/>
    </location>
</feature>
<dbReference type="RefSeq" id="XP_023174628.2">
    <property type="nucleotide sequence ID" value="XM_023318860.2"/>
</dbReference>
<dbReference type="AlphaFoldDB" id="A0A6J1M3X1"/>
<dbReference type="CTD" id="43645"/>
<evidence type="ECO:0000256" key="3">
    <source>
        <dbReference type="SAM" id="MobiDB-lite"/>
    </source>
</evidence>
<gene>
    <name evidence="6" type="primary">LOC111601979</name>
</gene>
<keyword evidence="1 2" id="KW-0694">RNA-binding</keyword>
<feature type="compositionally biased region" description="Basic and acidic residues" evidence="3">
    <location>
        <begin position="32"/>
        <end position="44"/>
    </location>
</feature>
<feature type="compositionally biased region" description="Gly residues" evidence="3">
    <location>
        <begin position="218"/>
        <end position="228"/>
    </location>
</feature>
<dbReference type="Proteomes" id="UP000504633">
    <property type="component" value="Unplaced"/>
</dbReference>
<evidence type="ECO:0000313" key="6">
    <source>
        <dbReference type="RefSeq" id="XP_023174628.2"/>
    </source>
</evidence>
<feature type="compositionally biased region" description="Low complexity" evidence="3">
    <location>
        <begin position="273"/>
        <end position="308"/>
    </location>
</feature>
<dbReference type="OMA" id="KRALSCN"/>